<keyword evidence="2" id="KW-1185">Reference proteome</keyword>
<comment type="caution">
    <text evidence="1">The sequence shown here is derived from an EMBL/GenBank/DDBJ whole genome shotgun (WGS) entry which is preliminary data.</text>
</comment>
<protein>
    <submittedName>
        <fullName evidence="1">Uncharacterized protein</fullName>
    </submittedName>
</protein>
<organism evidence="1 2">
    <name type="scientific">Hibiscus sabdariffa</name>
    <name type="common">roselle</name>
    <dbReference type="NCBI Taxonomy" id="183260"/>
    <lineage>
        <taxon>Eukaryota</taxon>
        <taxon>Viridiplantae</taxon>
        <taxon>Streptophyta</taxon>
        <taxon>Embryophyta</taxon>
        <taxon>Tracheophyta</taxon>
        <taxon>Spermatophyta</taxon>
        <taxon>Magnoliopsida</taxon>
        <taxon>eudicotyledons</taxon>
        <taxon>Gunneridae</taxon>
        <taxon>Pentapetalae</taxon>
        <taxon>rosids</taxon>
        <taxon>malvids</taxon>
        <taxon>Malvales</taxon>
        <taxon>Malvaceae</taxon>
        <taxon>Malvoideae</taxon>
        <taxon>Hibiscus</taxon>
    </lineage>
</organism>
<reference evidence="1 2" key="1">
    <citation type="journal article" date="2024" name="G3 (Bethesda)">
        <title>Genome assembly of Hibiscus sabdariffa L. provides insights into metabolisms of medicinal natural products.</title>
        <authorList>
            <person name="Kim T."/>
        </authorList>
    </citation>
    <scope>NUCLEOTIDE SEQUENCE [LARGE SCALE GENOMIC DNA]</scope>
    <source>
        <strain evidence="1">TK-2024</strain>
        <tissue evidence="1">Old leaves</tissue>
    </source>
</reference>
<name>A0ABR2AT53_9ROSI</name>
<gene>
    <name evidence="1" type="ORF">V6N12_066010</name>
</gene>
<proteinExistence type="predicted"/>
<dbReference type="Proteomes" id="UP001472677">
    <property type="component" value="Unassembled WGS sequence"/>
</dbReference>
<sequence length="189" mass="21022">MSNDVINTSYNPISLDHIFEDVDPLSEWLQEKENPLLDGENSGGDGQDSGTGGLSPIYDLLIGIEKNMGLVPLVAIFVTYQNSVEICSSSRKRLTSSNPGYTDSSTNTHVFIHRVQDNLHILNLHMDIIHFLITKSLANGGIGPWLSPRKDYEEWIKRAESCWLSPMEELPCIATAHCVGAWKPGFHMP</sequence>
<evidence type="ECO:0000313" key="2">
    <source>
        <dbReference type="Proteomes" id="UP001472677"/>
    </source>
</evidence>
<accession>A0ABR2AT53</accession>
<dbReference type="EMBL" id="JBBPBM010000321">
    <property type="protein sequence ID" value="KAK8497270.1"/>
    <property type="molecule type" value="Genomic_DNA"/>
</dbReference>
<evidence type="ECO:0000313" key="1">
    <source>
        <dbReference type="EMBL" id="KAK8497270.1"/>
    </source>
</evidence>